<dbReference type="AlphaFoldDB" id="A1AK23"/>
<dbReference type="Pfam" id="PF07484">
    <property type="entry name" value="Collar"/>
    <property type="match status" value="1"/>
</dbReference>
<accession>A1AK23</accession>
<proteinExistence type="predicted"/>
<dbReference type="Proteomes" id="UP000006732">
    <property type="component" value="Chromosome"/>
</dbReference>
<reference evidence="2 3" key="1">
    <citation type="submission" date="2006-10" db="EMBL/GenBank/DDBJ databases">
        <title>Complete sequence of chromosome of Pelobacter propionicus DSM 2379.</title>
        <authorList>
            <consortium name="US DOE Joint Genome Institute"/>
            <person name="Copeland A."/>
            <person name="Lucas S."/>
            <person name="Lapidus A."/>
            <person name="Barry K."/>
            <person name="Detter J.C."/>
            <person name="Glavina del Rio T."/>
            <person name="Hammon N."/>
            <person name="Israni S."/>
            <person name="Dalin E."/>
            <person name="Tice H."/>
            <person name="Pitluck S."/>
            <person name="Saunders E."/>
            <person name="Brettin T."/>
            <person name="Bruce D."/>
            <person name="Han C."/>
            <person name="Tapia R."/>
            <person name="Schmutz J."/>
            <person name="Larimer F."/>
            <person name="Land M."/>
            <person name="Hauser L."/>
            <person name="Kyrpides N."/>
            <person name="Kim E."/>
            <person name="Lovley D."/>
            <person name="Richardson P."/>
        </authorList>
    </citation>
    <scope>NUCLEOTIDE SEQUENCE [LARGE SCALE GENOMIC DNA]</scope>
    <source>
        <strain evidence="3">DSM 2379 / NBRC 103807 / OttBd1</strain>
    </source>
</reference>
<dbReference type="eggNOG" id="COG4675">
    <property type="taxonomic scope" value="Bacteria"/>
</dbReference>
<dbReference type="STRING" id="338966.Ppro_0053"/>
<keyword evidence="3" id="KW-1185">Reference proteome</keyword>
<dbReference type="InterPro" id="IPR011083">
    <property type="entry name" value="Phage_tail_collar_dom"/>
</dbReference>
<evidence type="ECO:0000259" key="1">
    <source>
        <dbReference type="Pfam" id="PF07484"/>
    </source>
</evidence>
<dbReference type="Gene3D" id="3.90.1340.10">
    <property type="entry name" value="Phage tail collar domain"/>
    <property type="match status" value="1"/>
</dbReference>
<dbReference type="InterPro" id="IPR037053">
    <property type="entry name" value="Phage_tail_collar_dom_sf"/>
</dbReference>
<dbReference type="EMBL" id="CP000482">
    <property type="protein sequence ID" value="ABK97693.1"/>
    <property type="molecule type" value="Genomic_DNA"/>
</dbReference>
<dbReference type="HOGENOM" id="CLU_087872_1_1_7"/>
<dbReference type="SUPFAM" id="SSF88874">
    <property type="entry name" value="Receptor-binding domain of short tail fibre protein gp12"/>
    <property type="match status" value="1"/>
</dbReference>
<feature type="domain" description="Phage tail collar" evidence="1">
    <location>
        <begin position="6"/>
        <end position="62"/>
    </location>
</feature>
<gene>
    <name evidence="2" type="ordered locus">Ppro_0053</name>
</gene>
<organism evidence="2 3">
    <name type="scientific">Pelobacter propionicus (strain DSM 2379 / NBRC 103807 / OttBd1)</name>
    <dbReference type="NCBI Taxonomy" id="338966"/>
    <lineage>
        <taxon>Bacteria</taxon>
        <taxon>Pseudomonadati</taxon>
        <taxon>Thermodesulfobacteriota</taxon>
        <taxon>Desulfuromonadia</taxon>
        <taxon>Desulfuromonadales</taxon>
        <taxon>Desulfuromonadaceae</taxon>
        <taxon>Pelobacter</taxon>
    </lineage>
</organism>
<sequence>MDCYLGMVMTFAYNWAPVGFAACNGQTTQIMQNQALYSLLGVAFGGNGSTSFNLPDLRGRTPVHFGQGTNLTPRTFAAQFGQENGTLTVANLPPHNHAIGEKTAGQTVTATAAATVNAGDVQGSLNKPQNTAYWAKGWDAADSSVLSNYTTTKNVTMASDAVQVTVTPAFNASNLNVANTGGGGAFPLAQPSLALNFCICTSGLYPSRS</sequence>
<protein>
    <submittedName>
        <fullName evidence="2">Phage Tail Collar domain protein</fullName>
    </submittedName>
</protein>
<dbReference type="KEGG" id="ppd:Ppro_0053"/>
<dbReference type="RefSeq" id="WP_011734008.1">
    <property type="nucleotide sequence ID" value="NC_008609.1"/>
</dbReference>
<evidence type="ECO:0000313" key="3">
    <source>
        <dbReference type="Proteomes" id="UP000006732"/>
    </source>
</evidence>
<evidence type="ECO:0000313" key="2">
    <source>
        <dbReference type="EMBL" id="ABK97693.1"/>
    </source>
</evidence>
<name>A1AK23_PELPD</name>